<dbReference type="Proteomes" id="UP000711614">
    <property type="component" value="Unassembled WGS sequence"/>
</dbReference>
<evidence type="ECO:0000313" key="1">
    <source>
        <dbReference type="EMBL" id="MBP2411947.1"/>
    </source>
</evidence>
<organism evidence="1 2">
    <name type="scientific">Arthrobacter stackebrandtii</name>
    <dbReference type="NCBI Taxonomy" id="272161"/>
    <lineage>
        <taxon>Bacteria</taxon>
        <taxon>Bacillati</taxon>
        <taxon>Actinomycetota</taxon>
        <taxon>Actinomycetes</taxon>
        <taxon>Micrococcales</taxon>
        <taxon>Micrococcaceae</taxon>
        <taxon>Arthrobacter</taxon>
    </lineage>
</organism>
<protein>
    <submittedName>
        <fullName evidence="1">DNA-binding transcriptional ArsR family regulator</fullName>
    </submittedName>
</protein>
<dbReference type="RefSeq" id="WP_209677421.1">
    <property type="nucleotide sequence ID" value="NZ_JAGIOI010000001.1"/>
</dbReference>
<keyword evidence="1" id="KW-0238">DNA-binding</keyword>
<dbReference type="Pfam" id="PF12840">
    <property type="entry name" value="HTH_20"/>
    <property type="match status" value="1"/>
</dbReference>
<name>A0ABS4YT31_9MICC</name>
<reference evidence="1 2" key="1">
    <citation type="submission" date="2021-03" db="EMBL/GenBank/DDBJ databases">
        <title>Sequencing the genomes of 1000 actinobacteria strains.</title>
        <authorList>
            <person name="Klenk H.-P."/>
        </authorList>
    </citation>
    <scope>NUCLEOTIDE SEQUENCE [LARGE SCALE GENOMIC DNA]</scope>
    <source>
        <strain evidence="1 2">DSM 16005</strain>
    </source>
</reference>
<dbReference type="InterPro" id="IPR011991">
    <property type="entry name" value="ArsR-like_HTH"/>
</dbReference>
<proteinExistence type="predicted"/>
<evidence type="ECO:0000313" key="2">
    <source>
        <dbReference type="Proteomes" id="UP000711614"/>
    </source>
</evidence>
<dbReference type="SUPFAM" id="SSF46785">
    <property type="entry name" value="Winged helix' DNA-binding domain"/>
    <property type="match status" value="1"/>
</dbReference>
<dbReference type="GO" id="GO:0003677">
    <property type="term" value="F:DNA binding"/>
    <property type="evidence" value="ECO:0007669"/>
    <property type="project" value="UniProtKB-KW"/>
</dbReference>
<keyword evidence="2" id="KW-1185">Reference proteome</keyword>
<dbReference type="Gene3D" id="1.10.10.10">
    <property type="entry name" value="Winged helix-like DNA-binding domain superfamily/Winged helix DNA-binding domain"/>
    <property type="match status" value="1"/>
</dbReference>
<gene>
    <name evidence="1" type="ORF">JOF48_000746</name>
</gene>
<dbReference type="InterPro" id="IPR036388">
    <property type="entry name" value="WH-like_DNA-bd_sf"/>
</dbReference>
<accession>A0ABS4YT31</accession>
<dbReference type="InterPro" id="IPR036390">
    <property type="entry name" value="WH_DNA-bd_sf"/>
</dbReference>
<dbReference type="EMBL" id="JAGIOI010000001">
    <property type="protein sequence ID" value="MBP2411947.1"/>
    <property type="molecule type" value="Genomic_DNA"/>
</dbReference>
<comment type="caution">
    <text evidence="1">The sequence shown here is derived from an EMBL/GenBank/DDBJ whole genome shotgun (WGS) entry which is preliminary data.</text>
</comment>
<sequence length="217" mass="22879">MLDVAVIESAGAAEAVLDPIRARLLAELREPASAATVAARIGLPRQKVNYHLRMLESFGLVELVEERRRGNVTERVMGATARSYVISPAALPGVAPDPASERNRLSARWMLALAARLVKDVGTLITGADRAKQRLATFAMDGEVTFASAADRAAFVAELAAGTAKLVEKYHDGTAAGGRRHRLVVALHPSVKPDAIAAAGPLNITQTAGTTGQTEEP</sequence>
<dbReference type="CDD" id="cd00090">
    <property type="entry name" value="HTH_ARSR"/>
    <property type="match status" value="1"/>
</dbReference>